<evidence type="ECO:0008006" key="2">
    <source>
        <dbReference type="Google" id="ProtNLM"/>
    </source>
</evidence>
<reference evidence="1" key="1">
    <citation type="submission" date="2020-04" db="EMBL/GenBank/DDBJ databases">
        <authorList>
            <person name="Chiriac C."/>
            <person name="Salcher M."/>
            <person name="Ghai R."/>
            <person name="Kavagutti S V."/>
        </authorList>
    </citation>
    <scope>NUCLEOTIDE SEQUENCE</scope>
</reference>
<sequence length="624" mass="69745">MATNNNTKKDIKYINKNFTELRASLINYAQTYFPTTYNDFSPTSPGVMFMEMAAYVGDVLSFYLDNQFQENFLQYARQTNNLFELAYMFGYKPNVTQVAVTEIDFYQQLPYKISASQYVPDYDFALVVPANSTVSSTLTNVTTTFLIEDPVDFTVSSSQDPTEVTVYSVAGGNPTYFLLKKTRKAISSTINTTTFSFGNPQKFTTIDLNDNNIVGILDVFDSDGNQWYEVDHLGQEMVYNSVKNTNPNDPNFYIDQGNAPYLLKLEKQQRRFVTRFINSTTLQFQFGAGTVNDSDEEITPNPNNVGIGLPFEKTKLTTAYSPSNFLFTKTYGIAPSNTTLTVRYLTGGGVTSNVNANVLNTLNSTPTFLNYNLYAPTATTIFNSLAVTNPFAADGGGDGDTIEEIRQNSMANFASQLRNVTQDDYLVRALSMPAKYGVISKAYIEPTKRDALISNGESNSVLDLYTLSYNADKTLRTCSDALKQNLTTYLSQYRMIGDAVNIKDGFIINIGVNFEIIILPNYNNNEVLIKCIDALKVYFAIDNWQINQPIILRELYILLDKIPGVQTVKNIEITNLVGENLGYSPYAYDIKGATSANVVYPSLDPSIFEVKYLNQDIQGKVVPL</sequence>
<organism evidence="1">
    <name type="scientific">uncultured Caudovirales phage</name>
    <dbReference type="NCBI Taxonomy" id="2100421"/>
    <lineage>
        <taxon>Viruses</taxon>
        <taxon>Duplodnaviria</taxon>
        <taxon>Heunggongvirae</taxon>
        <taxon>Uroviricota</taxon>
        <taxon>Caudoviricetes</taxon>
        <taxon>Peduoviridae</taxon>
        <taxon>Maltschvirus</taxon>
        <taxon>Maltschvirus maltsch</taxon>
    </lineage>
</organism>
<protein>
    <recommendedName>
        <fullName evidence="2">Baseplate wedge subunit</fullName>
    </recommendedName>
</protein>
<name>A0A6J5LVW3_9CAUD</name>
<accession>A0A6J5LVW3</accession>
<gene>
    <name evidence="1" type="ORF">UFOVP331_165</name>
</gene>
<dbReference type="EMBL" id="LR796345">
    <property type="protein sequence ID" value="CAB4138605.1"/>
    <property type="molecule type" value="Genomic_DNA"/>
</dbReference>
<evidence type="ECO:0000313" key="1">
    <source>
        <dbReference type="EMBL" id="CAB4138605.1"/>
    </source>
</evidence>
<proteinExistence type="predicted"/>